<dbReference type="RefSeq" id="XP_013888713.1">
    <property type="nucleotide sequence ID" value="XM_014033259.1"/>
</dbReference>
<comment type="subunit">
    <text evidence="4">Interacts with the GAP domain of NF1. Interacts (via TPR repeats) with HSP90AA1 and HSPA8.</text>
</comment>
<dbReference type="STRING" id="52670.A0A2I4D8Y9"/>
<keyword evidence="3 6" id="KW-0802">TPR repeat</keyword>
<feature type="compositionally biased region" description="Basic and acidic residues" evidence="7">
    <location>
        <begin position="97"/>
        <end position="113"/>
    </location>
</feature>
<keyword evidence="2" id="KW-0677">Repeat</keyword>
<evidence type="ECO:0000256" key="4">
    <source>
        <dbReference type="ARBA" id="ARBA00063969"/>
    </source>
</evidence>
<evidence type="ECO:0000256" key="2">
    <source>
        <dbReference type="ARBA" id="ARBA00022737"/>
    </source>
</evidence>
<keyword evidence="1" id="KW-0597">Phosphoprotein</keyword>
<name>A0A2I4D8Y9_AUSLI</name>
<feature type="repeat" description="TPR" evidence="6">
    <location>
        <begin position="270"/>
        <end position="303"/>
    </location>
</feature>
<dbReference type="Gene3D" id="1.25.40.10">
    <property type="entry name" value="Tetratricopeptide repeat domain"/>
    <property type="match status" value="1"/>
</dbReference>
<dbReference type="FunFam" id="1.25.40.10:FF:000367">
    <property type="entry name" value="Tetratricopeptide repeat domain 1"/>
    <property type="match status" value="1"/>
</dbReference>
<accession>A0A2I4D8Y9</accession>
<feature type="compositionally biased region" description="Basic and acidic residues" evidence="7">
    <location>
        <begin position="161"/>
        <end position="175"/>
    </location>
</feature>
<dbReference type="OrthoDB" id="1872379at2759"/>
<dbReference type="SMART" id="SM00028">
    <property type="entry name" value="TPR"/>
    <property type="match status" value="3"/>
</dbReference>
<evidence type="ECO:0000256" key="3">
    <source>
        <dbReference type="ARBA" id="ARBA00022803"/>
    </source>
</evidence>
<evidence type="ECO:0000256" key="7">
    <source>
        <dbReference type="SAM" id="MobiDB-lite"/>
    </source>
</evidence>
<keyword evidence="8" id="KW-1185">Reference proteome</keyword>
<dbReference type="AlphaFoldDB" id="A0A2I4D8Y9"/>
<dbReference type="PANTHER" id="PTHR46014">
    <property type="entry name" value="TETRATRICOPEPTIDE REPEAT PROTEIN 1"/>
    <property type="match status" value="1"/>
</dbReference>
<dbReference type="GeneID" id="106536088"/>
<dbReference type="PANTHER" id="PTHR46014:SF1">
    <property type="entry name" value="TETRATRICOPEPTIDE REPEAT PROTEIN 1"/>
    <property type="match status" value="1"/>
</dbReference>
<feature type="region of interest" description="Disordered" evidence="7">
    <location>
        <begin position="14"/>
        <end position="175"/>
    </location>
</feature>
<evidence type="ECO:0000313" key="8">
    <source>
        <dbReference type="Proteomes" id="UP000192220"/>
    </source>
</evidence>
<dbReference type="InParanoid" id="A0A2I4D8Y9"/>
<dbReference type="InterPro" id="IPR052769">
    <property type="entry name" value="TPR_domain_protein"/>
</dbReference>
<dbReference type="SUPFAM" id="SSF48452">
    <property type="entry name" value="TPR-like"/>
    <property type="match status" value="1"/>
</dbReference>
<gene>
    <name evidence="9" type="primary">LOC106536088</name>
</gene>
<evidence type="ECO:0000256" key="6">
    <source>
        <dbReference type="PROSITE-ProRule" id="PRU00339"/>
    </source>
</evidence>
<reference evidence="9" key="1">
    <citation type="submission" date="2025-08" db="UniProtKB">
        <authorList>
            <consortium name="RefSeq"/>
        </authorList>
    </citation>
    <scope>IDENTIFICATION</scope>
</reference>
<organism evidence="8 9">
    <name type="scientific">Austrofundulus limnaeus</name>
    <name type="common">Annual killifish</name>
    <dbReference type="NCBI Taxonomy" id="52670"/>
    <lineage>
        <taxon>Eukaryota</taxon>
        <taxon>Metazoa</taxon>
        <taxon>Chordata</taxon>
        <taxon>Craniata</taxon>
        <taxon>Vertebrata</taxon>
        <taxon>Euteleostomi</taxon>
        <taxon>Actinopterygii</taxon>
        <taxon>Neopterygii</taxon>
        <taxon>Teleostei</taxon>
        <taxon>Neoteleostei</taxon>
        <taxon>Acanthomorphata</taxon>
        <taxon>Ovalentaria</taxon>
        <taxon>Atherinomorphae</taxon>
        <taxon>Cyprinodontiformes</taxon>
        <taxon>Rivulidae</taxon>
        <taxon>Austrofundulus</taxon>
    </lineage>
</organism>
<dbReference type="InterPro" id="IPR011990">
    <property type="entry name" value="TPR-like_helical_dom_sf"/>
</dbReference>
<evidence type="ECO:0000256" key="1">
    <source>
        <dbReference type="ARBA" id="ARBA00022553"/>
    </source>
</evidence>
<dbReference type="PROSITE" id="PS50293">
    <property type="entry name" value="TPR_REGION"/>
    <property type="match status" value="1"/>
</dbReference>
<dbReference type="PROSITE" id="PS50005">
    <property type="entry name" value="TPR"/>
    <property type="match status" value="1"/>
</dbReference>
<evidence type="ECO:0000313" key="9">
    <source>
        <dbReference type="RefSeq" id="XP_013888713.1"/>
    </source>
</evidence>
<dbReference type="KEGG" id="alim:106536088"/>
<dbReference type="Pfam" id="PF00515">
    <property type="entry name" value="TPR_1"/>
    <property type="match status" value="1"/>
</dbReference>
<protein>
    <recommendedName>
        <fullName evidence="5">Tetratricopeptide repeat protein 1</fullName>
    </recommendedName>
</protein>
<sequence>MDVYGLHCWKRKKEKKPVYDPEVTSEIAPAQQRGVYSVEMSSPGGEPVAQKKEEEEDNFYDCHDSLEPPDITNTKQEDTDSRLTAAEDCDLPTNTQTHREEDNSETEGQHEAEKEQEDTDSRLTAAEDCDLPTNTQTHREEDNSETEGQHEAEKEQEDSDSEFKEDVSRGVELDEDYLREAEKKLTEEEKQLRRQQSLALKETGNGLFKDGDWREAELKYTEALALCPVCFSRERAVLFSNRAAARLHLELKDEAISDCSRAIDLDPDYLRALLRRAELYEQTDKLDEALEDYKKVLDKDPNHSEARHACMRLPKQIEERNEKLKEEMISKLKDLGNMILRPFGLSTNNFQVNQDTTSGSYSINFVQNPNHR</sequence>
<feature type="compositionally biased region" description="Basic and acidic residues" evidence="7">
    <location>
        <begin position="137"/>
        <end position="153"/>
    </location>
</feature>
<evidence type="ECO:0000256" key="5">
    <source>
        <dbReference type="ARBA" id="ARBA00067165"/>
    </source>
</evidence>
<dbReference type="InterPro" id="IPR019734">
    <property type="entry name" value="TPR_rpt"/>
</dbReference>
<proteinExistence type="predicted"/>
<dbReference type="Proteomes" id="UP000192220">
    <property type="component" value="Unplaced"/>
</dbReference>